<feature type="compositionally biased region" description="Pro residues" evidence="1">
    <location>
        <begin position="335"/>
        <end position="348"/>
    </location>
</feature>
<dbReference type="Proteomes" id="UP000001542">
    <property type="component" value="Unassembled WGS sequence"/>
</dbReference>
<evidence type="ECO:0000256" key="2">
    <source>
        <dbReference type="SAM" id="Phobius"/>
    </source>
</evidence>
<gene>
    <name evidence="3" type="ORF">TVAG_101880</name>
</gene>
<dbReference type="PANTHER" id="PTHR46155:SF1">
    <property type="entry name" value="BIFUNCTIONAL INHIBITOR_LIPID-TRANSFER PROTEIN_SEED STORAGE 2S ALBUMIN SUPERFAMILY PROTEIN"/>
    <property type="match status" value="1"/>
</dbReference>
<evidence type="ECO:0000313" key="4">
    <source>
        <dbReference type="Proteomes" id="UP000001542"/>
    </source>
</evidence>
<dbReference type="KEGG" id="tva:4749808"/>
<evidence type="ECO:0000256" key="1">
    <source>
        <dbReference type="SAM" id="MobiDB-lite"/>
    </source>
</evidence>
<reference evidence="3" key="2">
    <citation type="journal article" date="2007" name="Science">
        <title>Draft genome sequence of the sexually transmitted pathogen Trichomonas vaginalis.</title>
        <authorList>
            <person name="Carlton J.M."/>
            <person name="Hirt R.P."/>
            <person name="Silva J.C."/>
            <person name="Delcher A.L."/>
            <person name="Schatz M."/>
            <person name="Zhao Q."/>
            <person name="Wortman J.R."/>
            <person name="Bidwell S.L."/>
            <person name="Alsmark U.C.M."/>
            <person name="Besteiro S."/>
            <person name="Sicheritz-Ponten T."/>
            <person name="Noel C.J."/>
            <person name="Dacks J.B."/>
            <person name="Foster P.G."/>
            <person name="Simillion C."/>
            <person name="Van de Peer Y."/>
            <person name="Miranda-Saavedra D."/>
            <person name="Barton G.J."/>
            <person name="Westrop G.D."/>
            <person name="Mueller S."/>
            <person name="Dessi D."/>
            <person name="Fiori P.L."/>
            <person name="Ren Q."/>
            <person name="Paulsen I."/>
            <person name="Zhang H."/>
            <person name="Bastida-Corcuera F.D."/>
            <person name="Simoes-Barbosa A."/>
            <person name="Brown M.T."/>
            <person name="Hayes R.D."/>
            <person name="Mukherjee M."/>
            <person name="Okumura C.Y."/>
            <person name="Schneider R."/>
            <person name="Smith A.J."/>
            <person name="Vanacova S."/>
            <person name="Villalvazo M."/>
            <person name="Haas B.J."/>
            <person name="Pertea M."/>
            <person name="Feldblyum T.V."/>
            <person name="Utterback T.R."/>
            <person name="Shu C.L."/>
            <person name="Osoegawa K."/>
            <person name="de Jong P.J."/>
            <person name="Hrdy I."/>
            <person name="Horvathova L."/>
            <person name="Zubacova Z."/>
            <person name="Dolezal P."/>
            <person name="Malik S.B."/>
            <person name="Logsdon J.M. Jr."/>
            <person name="Henze K."/>
            <person name="Gupta A."/>
            <person name="Wang C.C."/>
            <person name="Dunne R.L."/>
            <person name="Upcroft J.A."/>
            <person name="Upcroft P."/>
            <person name="White O."/>
            <person name="Salzberg S.L."/>
            <person name="Tang P."/>
            <person name="Chiu C.-H."/>
            <person name="Lee Y.-S."/>
            <person name="Embley T.M."/>
            <person name="Coombs G.H."/>
            <person name="Mottram J.C."/>
            <person name="Tachezy J."/>
            <person name="Fraser-Liggett C.M."/>
            <person name="Johnson P.J."/>
        </authorList>
    </citation>
    <scope>NUCLEOTIDE SEQUENCE [LARGE SCALE GENOMIC DNA]</scope>
    <source>
        <strain evidence="3">G3</strain>
    </source>
</reference>
<dbReference type="VEuPathDB" id="TrichDB:TVAGG3_0696150"/>
<protein>
    <recommendedName>
        <fullName evidence="5">Right handed beta helix domain-containing protein</fullName>
    </recommendedName>
</protein>
<dbReference type="InParanoid" id="A2FSM2"/>
<feature type="region of interest" description="Disordered" evidence="1">
    <location>
        <begin position="335"/>
        <end position="385"/>
    </location>
</feature>
<feature type="transmembrane region" description="Helical" evidence="2">
    <location>
        <begin position="389"/>
        <end position="409"/>
    </location>
</feature>
<dbReference type="RefSeq" id="XP_001305029.1">
    <property type="nucleotide sequence ID" value="XM_001305028.1"/>
</dbReference>
<keyword evidence="2" id="KW-1133">Transmembrane helix</keyword>
<dbReference type="EMBL" id="DS113990">
    <property type="protein sequence ID" value="EAX92099.1"/>
    <property type="molecule type" value="Genomic_DNA"/>
</dbReference>
<dbReference type="SMR" id="A2FSM2"/>
<dbReference type="PANTHER" id="PTHR46155">
    <property type="entry name" value="BIFUNCTIONAL INHIBITOR/LIPID-TRANSFER PROTEIN/SEED STORAGE 2S ALBUMIN SUPERFAMILY PROTEIN"/>
    <property type="match status" value="1"/>
</dbReference>
<dbReference type="SUPFAM" id="SSF51126">
    <property type="entry name" value="Pectin lyase-like"/>
    <property type="match status" value="1"/>
</dbReference>
<reference evidence="3" key="1">
    <citation type="submission" date="2006-10" db="EMBL/GenBank/DDBJ databases">
        <authorList>
            <person name="Amadeo P."/>
            <person name="Zhao Q."/>
            <person name="Wortman J."/>
            <person name="Fraser-Liggett C."/>
            <person name="Carlton J."/>
        </authorList>
    </citation>
    <scope>NUCLEOTIDE SEQUENCE</scope>
    <source>
        <strain evidence="3">G3</strain>
    </source>
</reference>
<proteinExistence type="predicted"/>
<sequence length="506" mass="55753">MLKLMALRHFTDSSRLRRSILLHSELSPSNRIYSVSESVNLENSQFIRCYAVGFRMDIQVGGAVFCTNSKLNSSKCYYFQNYAVYAAALATLSSSLYISDCIFSENSASRDIGAIWSMSNSQTNILNCNFSKNTATTSFGALCVNSSSLLINNCRFEDNTAADISSTIGICNIHNPVFQNSVFKSEISLPIFYFENINNEIIRVNYDSCFFNTGNEDRLMRFYCNTVINIQGCTCGTATKYNTVNAIEGLIVQLNGEIKTSIPNERECYLYFNPPDPTPVHTPFNTPFLTAIPTPFITVEQTPGSSAIETPYQSPLQTVVQTPYGTIYPSPSPSLLPTPSMSPSPSMFPTPTNSMSATPKETPSSSAQKTPSPTESQEQQDETPSLPSLGLGLGLGGGLLLLLILIIIICCCCCKFCKKQCCCCFKCFKCCCKPICKGCCFCPCDDCCQKDDLSDSAINNSNYYNYNGKQHYVIDIEKAQLPKAEECVIVLNPLWRGGSDIVTIDE</sequence>
<organism evidence="3 4">
    <name type="scientific">Trichomonas vaginalis (strain ATCC PRA-98 / G3)</name>
    <dbReference type="NCBI Taxonomy" id="412133"/>
    <lineage>
        <taxon>Eukaryota</taxon>
        <taxon>Metamonada</taxon>
        <taxon>Parabasalia</taxon>
        <taxon>Trichomonadida</taxon>
        <taxon>Trichomonadidae</taxon>
        <taxon>Trichomonas</taxon>
    </lineage>
</organism>
<feature type="compositionally biased region" description="Polar residues" evidence="1">
    <location>
        <begin position="357"/>
        <end position="385"/>
    </location>
</feature>
<dbReference type="OrthoDB" id="10684060at2759"/>
<keyword evidence="4" id="KW-1185">Reference proteome</keyword>
<dbReference type="InterPro" id="IPR011050">
    <property type="entry name" value="Pectin_lyase_fold/virulence"/>
</dbReference>
<keyword evidence="2" id="KW-0812">Transmembrane</keyword>
<accession>A2FSM2</accession>
<name>A2FSM2_TRIV3</name>
<dbReference type="AlphaFoldDB" id="A2FSM2"/>
<evidence type="ECO:0000313" key="3">
    <source>
        <dbReference type="EMBL" id="EAX92099.1"/>
    </source>
</evidence>
<keyword evidence="2" id="KW-0472">Membrane</keyword>
<evidence type="ECO:0008006" key="5">
    <source>
        <dbReference type="Google" id="ProtNLM"/>
    </source>
</evidence>
<dbReference type="VEuPathDB" id="TrichDB:TVAG_101880"/>